<dbReference type="Proteomes" id="UP001144372">
    <property type="component" value="Unassembled WGS sequence"/>
</dbReference>
<protein>
    <submittedName>
        <fullName evidence="1">Uncharacterized protein</fullName>
    </submittedName>
</protein>
<evidence type="ECO:0000313" key="1">
    <source>
        <dbReference type="EMBL" id="GLI34962.1"/>
    </source>
</evidence>
<name>A0A9W6L7U2_9BACT</name>
<reference evidence="1" key="1">
    <citation type="submission" date="2022-12" db="EMBL/GenBank/DDBJ databases">
        <title>Reference genome sequencing for broad-spectrum identification of bacterial and archaeal isolates by mass spectrometry.</title>
        <authorList>
            <person name="Sekiguchi Y."/>
            <person name="Tourlousse D.M."/>
        </authorList>
    </citation>
    <scope>NUCLEOTIDE SEQUENCE</scope>
    <source>
        <strain evidence="1">ASRB1</strain>
    </source>
</reference>
<keyword evidence="2" id="KW-1185">Reference proteome</keyword>
<accession>A0A9W6L7U2</accession>
<comment type="caution">
    <text evidence="1">The sequence shown here is derived from an EMBL/GenBank/DDBJ whole genome shotgun (WGS) entry which is preliminary data.</text>
</comment>
<dbReference type="EMBL" id="BSDR01000001">
    <property type="protein sequence ID" value="GLI34962.1"/>
    <property type="molecule type" value="Genomic_DNA"/>
</dbReference>
<gene>
    <name evidence="1" type="ORF">DAMNIGENAA_23950</name>
</gene>
<proteinExistence type="predicted"/>
<evidence type="ECO:0000313" key="2">
    <source>
        <dbReference type="Proteomes" id="UP001144372"/>
    </source>
</evidence>
<dbReference type="AlphaFoldDB" id="A0A9W6L7U2"/>
<organism evidence="1 2">
    <name type="scientific">Desulforhabdus amnigena</name>
    <dbReference type="NCBI Taxonomy" id="40218"/>
    <lineage>
        <taxon>Bacteria</taxon>
        <taxon>Pseudomonadati</taxon>
        <taxon>Thermodesulfobacteriota</taxon>
        <taxon>Syntrophobacteria</taxon>
        <taxon>Syntrophobacterales</taxon>
        <taxon>Syntrophobacteraceae</taxon>
        <taxon>Desulforhabdus</taxon>
    </lineage>
</organism>
<sequence length="209" mass="24248">MAMGEVIDLTRKAPKEGNLITARPLEFRRGDWHGGYALMCTRAESTRYEAHRLEAFRAHGHRHIAFVPNHFTLDGGYHYTVLGLFRYRDDEVMMRRVYRLAGMMECVTGASSPILRTDLLRRFYKTILEEREALNVVWRGNVVHFLLPLHTELHNPNLLRHKIANAESLKALYNEIESETDAQFDILSQSYVFYLPESFLPPNLKSQGN</sequence>